<dbReference type="EMBL" id="BARU01002043">
    <property type="protein sequence ID" value="GAH23569.1"/>
    <property type="molecule type" value="Genomic_DNA"/>
</dbReference>
<dbReference type="EMBL" id="BARU01002043">
    <property type="protein sequence ID" value="GAH23574.1"/>
    <property type="molecule type" value="Genomic_DNA"/>
</dbReference>
<dbReference type="AlphaFoldDB" id="X1F2H5"/>
<proteinExistence type="predicted"/>
<gene>
    <name evidence="1" type="ORF">S03H2_05002</name>
    <name evidence="2" type="ORF">S03H2_05004</name>
</gene>
<organism evidence="1">
    <name type="scientific">marine sediment metagenome</name>
    <dbReference type="NCBI Taxonomy" id="412755"/>
    <lineage>
        <taxon>unclassified sequences</taxon>
        <taxon>metagenomes</taxon>
        <taxon>ecological metagenomes</taxon>
    </lineage>
</organism>
<accession>X1F2H5</accession>
<comment type="caution">
    <text evidence="1">The sequence shown here is derived from an EMBL/GenBank/DDBJ whole genome shotgun (WGS) entry which is preliminary data.</text>
</comment>
<protein>
    <submittedName>
        <fullName evidence="1">Uncharacterized protein</fullName>
    </submittedName>
</protein>
<evidence type="ECO:0000313" key="2">
    <source>
        <dbReference type="EMBL" id="GAH23574.1"/>
    </source>
</evidence>
<reference evidence="1" key="1">
    <citation type="journal article" date="2014" name="Front. Microbiol.">
        <title>High frequency of phylogenetically diverse reductive dehalogenase-homologous genes in deep subseafloor sedimentary metagenomes.</title>
        <authorList>
            <person name="Kawai M."/>
            <person name="Futagami T."/>
            <person name="Toyoda A."/>
            <person name="Takaki Y."/>
            <person name="Nishi S."/>
            <person name="Hori S."/>
            <person name="Arai W."/>
            <person name="Tsubouchi T."/>
            <person name="Morono Y."/>
            <person name="Uchiyama I."/>
            <person name="Ito T."/>
            <person name="Fujiyama A."/>
            <person name="Inagaki F."/>
            <person name="Takami H."/>
        </authorList>
    </citation>
    <scope>NUCLEOTIDE SEQUENCE</scope>
    <source>
        <strain evidence="1">Expedition CK06-06</strain>
    </source>
</reference>
<evidence type="ECO:0000313" key="1">
    <source>
        <dbReference type="EMBL" id="GAH23569.1"/>
    </source>
</evidence>
<sequence length="49" mass="5843">MKILLNALFVRKEPYIGIKKMKLVEYTGNARNVNEFIKKKEDELKMDLE</sequence>
<name>X1F2H5_9ZZZZ</name>